<dbReference type="GO" id="GO:0005634">
    <property type="term" value="C:nucleus"/>
    <property type="evidence" value="ECO:0007669"/>
    <property type="project" value="UniProtKB-SubCell"/>
</dbReference>
<dbReference type="EMBL" id="CAWUFR010001334">
    <property type="protein sequence ID" value="CAK6983496.1"/>
    <property type="molecule type" value="Genomic_DNA"/>
</dbReference>
<dbReference type="Pfam" id="PF00096">
    <property type="entry name" value="zf-C2H2"/>
    <property type="match status" value="5"/>
</dbReference>
<comment type="caution">
    <text evidence="14">The sequence shown here is derived from an EMBL/GenBank/DDBJ whole genome shotgun (WGS) entry which is preliminary data.</text>
</comment>
<keyword evidence="10" id="KW-0539">Nucleus</keyword>
<evidence type="ECO:0000313" key="14">
    <source>
        <dbReference type="EMBL" id="CAK6983496.1"/>
    </source>
</evidence>
<keyword evidence="4" id="KW-0677">Repeat</keyword>
<evidence type="ECO:0000256" key="12">
    <source>
        <dbReference type="SAM" id="MobiDB-lite"/>
    </source>
</evidence>
<dbReference type="FunFam" id="3.30.160.60:FF:001498">
    <property type="entry name" value="Zinc finger protein 404"/>
    <property type="match status" value="1"/>
</dbReference>
<feature type="domain" description="C2H2-type" evidence="13">
    <location>
        <begin position="188"/>
        <end position="215"/>
    </location>
</feature>
<keyword evidence="5 11" id="KW-0863">Zinc-finger</keyword>
<feature type="domain" description="C2H2-type" evidence="13">
    <location>
        <begin position="244"/>
        <end position="271"/>
    </location>
</feature>
<evidence type="ECO:0000256" key="10">
    <source>
        <dbReference type="ARBA" id="ARBA00023242"/>
    </source>
</evidence>
<evidence type="ECO:0000256" key="11">
    <source>
        <dbReference type="PROSITE-ProRule" id="PRU00042"/>
    </source>
</evidence>
<evidence type="ECO:0000256" key="3">
    <source>
        <dbReference type="ARBA" id="ARBA00022723"/>
    </source>
</evidence>
<evidence type="ECO:0000256" key="8">
    <source>
        <dbReference type="ARBA" id="ARBA00023125"/>
    </source>
</evidence>
<evidence type="ECO:0000259" key="13">
    <source>
        <dbReference type="PROSITE" id="PS50157"/>
    </source>
</evidence>
<dbReference type="PANTHER" id="PTHR45993:SF10">
    <property type="entry name" value="ZINC FINGER PROTEIN 208 ISOFORM X1-RELATED"/>
    <property type="match status" value="1"/>
</dbReference>
<comment type="subcellular location">
    <subcellularLocation>
        <location evidence="1">Nucleus</location>
    </subcellularLocation>
</comment>
<reference evidence="14 15" key="1">
    <citation type="submission" date="2024-01" db="EMBL/GenBank/DDBJ databases">
        <authorList>
            <person name="Alioto T."/>
            <person name="Alioto T."/>
            <person name="Gomez Garrido J."/>
        </authorList>
    </citation>
    <scope>NUCLEOTIDE SEQUENCE [LARGE SCALE GENOMIC DNA]</scope>
</reference>
<dbReference type="PANTHER" id="PTHR45993">
    <property type="entry name" value="B-CELL LYMPHOMA/LEUKEMIA 11"/>
    <property type="match status" value="1"/>
</dbReference>
<feature type="compositionally biased region" description="Basic and acidic residues" evidence="12">
    <location>
        <begin position="22"/>
        <end position="34"/>
    </location>
</feature>
<keyword evidence="3" id="KW-0479">Metal-binding</keyword>
<sequence length="302" mass="34113">FSIRTAGRRAVSQRGDLLDFTDQDHYESRMKESQNPETNHNSVQMEQSHSPSATTDKQGVNSGPRANNIARGSNALQRWLKPDIKHEEEEEQSVSQRGDLLDFTDQDHYENGNHNSEHHAEQSDSPSATTDKQKQTGLHCEKALTTSQRLKRADTREKHHSCDQCGKAFTTGSNLQVHQRIHTGEKPYSCDQCGKAFTKKSSLKVHERIHTGEKLYNCEQCGKAFTTNGALKIHYRIHTGEKPYSCDQCGKAFTTNAEVKLHRHIHTGEKLYSCDQCGKAFITKCSLQTHQHSHTASRDKMA</sequence>
<dbReference type="FunFam" id="3.30.160.60:FF:000690">
    <property type="entry name" value="Zinc finger protein 354C"/>
    <property type="match status" value="1"/>
</dbReference>
<dbReference type="GO" id="GO:0003700">
    <property type="term" value="F:DNA-binding transcription factor activity"/>
    <property type="evidence" value="ECO:0007669"/>
    <property type="project" value="TreeGrafter"/>
</dbReference>
<dbReference type="SMART" id="SM00355">
    <property type="entry name" value="ZnF_C2H2"/>
    <property type="match status" value="5"/>
</dbReference>
<feature type="domain" description="C2H2-type" evidence="13">
    <location>
        <begin position="216"/>
        <end position="243"/>
    </location>
</feature>
<comment type="similarity">
    <text evidence="2">Belongs to the krueppel C2H2-type zinc-finger protein family.</text>
</comment>
<feature type="domain" description="C2H2-type" evidence="13">
    <location>
        <begin position="160"/>
        <end position="187"/>
    </location>
</feature>
<dbReference type="SUPFAM" id="SSF57667">
    <property type="entry name" value="beta-beta-alpha zinc fingers"/>
    <property type="match status" value="3"/>
</dbReference>
<dbReference type="InterPro" id="IPR036236">
    <property type="entry name" value="Znf_C2H2_sf"/>
</dbReference>
<dbReference type="AlphaFoldDB" id="A0AAV1QGR5"/>
<protein>
    <submittedName>
        <fullName evidence="14">Zinc finger protein 660-like</fullName>
    </submittedName>
</protein>
<feature type="compositionally biased region" description="Basic and acidic residues" evidence="12">
    <location>
        <begin position="131"/>
        <end position="142"/>
    </location>
</feature>
<evidence type="ECO:0000313" key="15">
    <source>
        <dbReference type="Proteomes" id="UP001314229"/>
    </source>
</evidence>
<dbReference type="Gene3D" id="3.30.160.60">
    <property type="entry name" value="Classic Zinc Finger"/>
    <property type="match status" value="5"/>
</dbReference>
<feature type="domain" description="C2H2-type" evidence="13">
    <location>
        <begin position="272"/>
        <end position="299"/>
    </location>
</feature>
<dbReference type="GO" id="GO:0000978">
    <property type="term" value="F:RNA polymerase II cis-regulatory region sequence-specific DNA binding"/>
    <property type="evidence" value="ECO:0007669"/>
    <property type="project" value="TreeGrafter"/>
</dbReference>
<feature type="non-terminal residue" evidence="14">
    <location>
        <position position="1"/>
    </location>
</feature>
<dbReference type="InterPro" id="IPR013087">
    <property type="entry name" value="Znf_C2H2_type"/>
</dbReference>
<feature type="compositionally biased region" description="Basic and acidic residues" evidence="12">
    <location>
        <begin position="105"/>
        <end position="122"/>
    </location>
</feature>
<dbReference type="FunFam" id="3.30.160.60:FF:001506">
    <property type="entry name" value="Zinc finger protein"/>
    <property type="match status" value="1"/>
</dbReference>
<organism evidence="14 15">
    <name type="scientific">Scomber scombrus</name>
    <name type="common">Atlantic mackerel</name>
    <name type="synonym">Scomber vernalis</name>
    <dbReference type="NCBI Taxonomy" id="13677"/>
    <lineage>
        <taxon>Eukaryota</taxon>
        <taxon>Metazoa</taxon>
        <taxon>Chordata</taxon>
        <taxon>Craniata</taxon>
        <taxon>Vertebrata</taxon>
        <taxon>Euteleostomi</taxon>
        <taxon>Actinopterygii</taxon>
        <taxon>Neopterygii</taxon>
        <taxon>Teleostei</taxon>
        <taxon>Neoteleostei</taxon>
        <taxon>Acanthomorphata</taxon>
        <taxon>Pelagiaria</taxon>
        <taxon>Scombriformes</taxon>
        <taxon>Scombridae</taxon>
        <taxon>Scomber</taxon>
    </lineage>
</organism>
<evidence type="ECO:0000256" key="9">
    <source>
        <dbReference type="ARBA" id="ARBA00023163"/>
    </source>
</evidence>
<dbReference type="FunFam" id="3.30.160.60:FF:002547">
    <property type="match status" value="1"/>
</dbReference>
<gene>
    <name evidence="14" type="ORF">FSCOSCO3_A030642</name>
</gene>
<keyword evidence="9" id="KW-0804">Transcription</keyword>
<keyword evidence="7" id="KW-0805">Transcription regulation</keyword>
<feature type="region of interest" description="Disordered" evidence="12">
    <location>
        <begin position="1"/>
        <end position="74"/>
    </location>
</feature>
<evidence type="ECO:0000256" key="4">
    <source>
        <dbReference type="ARBA" id="ARBA00022737"/>
    </source>
</evidence>
<dbReference type="GO" id="GO:0006357">
    <property type="term" value="P:regulation of transcription by RNA polymerase II"/>
    <property type="evidence" value="ECO:0007669"/>
    <property type="project" value="TreeGrafter"/>
</dbReference>
<evidence type="ECO:0000256" key="7">
    <source>
        <dbReference type="ARBA" id="ARBA00023015"/>
    </source>
</evidence>
<dbReference type="GO" id="GO:0008270">
    <property type="term" value="F:zinc ion binding"/>
    <property type="evidence" value="ECO:0007669"/>
    <property type="project" value="UniProtKB-KW"/>
</dbReference>
<evidence type="ECO:0000256" key="6">
    <source>
        <dbReference type="ARBA" id="ARBA00022833"/>
    </source>
</evidence>
<feature type="compositionally biased region" description="Polar residues" evidence="12">
    <location>
        <begin position="35"/>
        <end position="74"/>
    </location>
</feature>
<dbReference type="FunFam" id="3.30.160.60:FF:002343">
    <property type="entry name" value="Zinc finger protein 33A"/>
    <property type="match status" value="1"/>
</dbReference>
<keyword evidence="6" id="KW-0862">Zinc</keyword>
<evidence type="ECO:0000256" key="5">
    <source>
        <dbReference type="ARBA" id="ARBA00022771"/>
    </source>
</evidence>
<keyword evidence="15" id="KW-1185">Reference proteome</keyword>
<accession>A0AAV1QGR5</accession>
<evidence type="ECO:0000256" key="2">
    <source>
        <dbReference type="ARBA" id="ARBA00006991"/>
    </source>
</evidence>
<dbReference type="PROSITE" id="PS50157">
    <property type="entry name" value="ZINC_FINGER_C2H2_2"/>
    <property type="match status" value="5"/>
</dbReference>
<dbReference type="Proteomes" id="UP001314229">
    <property type="component" value="Unassembled WGS sequence"/>
</dbReference>
<evidence type="ECO:0000256" key="1">
    <source>
        <dbReference type="ARBA" id="ARBA00004123"/>
    </source>
</evidence>
<feature type="region of interest" description="Disordered" evidence="12">
    <location>
        <begin position="86"/>
        <end position="157"/>
    </location>
</feature>
<keyword evidence="8" id="KW-0238">DNA-binding</keyword>
<dbReference type="PROSITE" id="PS00028">
    <property type="entry name" value="ZINC_FINGER_C2H2_1"/>
    <property type="match status" value="5"/>
</dbReference>
<proteinExistence type="inferred from homology"/>
<name>A0AAV1QGR5_SCOSC</name>
<dbReference type="InterPro" id="IPR051497">
    <property type="entry name" value="Dev/Hematopoietic_TF"/>
</dbReference>